<feature type="active site" description="Nucleophile" evidence="2">
    <location>
        <position position="25"/>
    </location>
</feature>
<feature type="domain" description="ASCH" evidence="3">
    <location>
        <begin position="7"/>
        <end position="105"/>
    </location>
</feature>
<dbReference type="InterPro" id="IPR007374">
    <property type="entry name" value="ASCH_domain"/>
</dbReference>
<proteinExistence type="inferred from homology"/>
<dbReference type="NCBIfam" id="NF003443">
    <property type="entry name" value="PRK04980.1"/>
    <property type="match status" value="1"/>
</dbReference>
<evidence type="ECO:0000256" key="2">
    <source>
        <dbReference type="HAMAP-Rule" id="MF_00684"/>
    </source>
</evidence>
<dbReference type="InterPro" id="IPR008314">
    <property type="entry name" value="AC4CH"/>
</dbReference>
<dbReference type="InterPro" id="IPR015947">
    <property type="entry name" value="PUA-like_sf"/>
</dbReference>
<name>A0ABS5HZE3_9GAMM</name>
<sequence>MFDPKKMTFYKRFTKDILAGSKTITIRDSSESHYKADTIVEVRELETGRLFTHIKINSVQPIHFNELTERHAKQENMSLPMLQKVIADIYPNIKNLYVIDFNLCPTAEPEIV</sequence>
<comment type="function">
    <text evidence="2">Catalyzes the hydrolysis of N(4)-acetylcytidine (ac4C).</text>
</comment>
<feature type="active site" description="Proton acceptor" evidence="2">
    <location>
        <position position="22"/>
    </location>
</feature>
<accession>A0ABS5HZE3</accession>
<dbReference type="PIRSF" id="PIRSF029143">
    <property type="entry name" value="UCP029143"/>
    <property type="match status" value="1"/>
</dbReference>
<gene>
    <name evidence="4" type="ORF">G3R48_03995</name>
</gene>
<dbReference type="PANTHER" id="PTHR38088">
    <property type="entry name" value="UCP029143 FAMILY PROTEIN"/>
    <property type="match status" value="1"/>
</dbReference>
<reference evidence="4 5" key="1">
    <citation type="submission" date="2020-02" db="EMBL/GenBank/DDBJ databases">
        <title>Shewanella WXL01 sp. nov., a marine bacterium isolated from green algae in Luhuitou Fringing Reef (Northern South China Sea).</title>
        <authorList>
            <person name="Wang X."/>
        </authorList>
    </citation>
    <scope>NUCLEOTIDE SEQUENCE [LARGE SCALE GENOMIC DNA]</scope>
    <source>
        <strain evidence="4 5">MCCC 1A01895</strain>
    </source>
</reference>
<keyword evidence="5" id="KW-1185">Reference proteome</keyword>
<comment type="catalytic activity">
    <reaction evidence="2">
        <text>N(4)-acetylcytidine + H2O = cytidine + acetate + H(+)</text>
        <dbReference type="Rhea" id="RHEA:62932"/>
        <dbReference type="ChEBI" id="CHEBI:15377"/>
        <dbReference type="ChEBI" id="CHEBI:15378"/>
        <dbReference type="ChEBI" id="CHEBI:17562"/>
        <dbReference type="ChEBI" id="CHEBI:30089"/>
        <dbReference type="ChEBI" id="CHEBI:70989"/>
        <dbReference type="EC" id="3.5.1.135"/>
    </reaction>
</comment>
<comment type="caution">
    <text evidence="4">The sequence shown here is derived from an EMBL/GenBank/DDBJ whole genome shotgun (WGS) entry which is preliminary data.</text>
</comment>
<dbReference type="Proteomes" id="UP000811844">
    <property type="component" value="Unassembled WGS sequence"/>
</dbReference>
<dbReference type="SUPFAM" id="SSF88697">
    <property type="entry name" value="PUA domain-like"/>
    <property type="match status" value="1"/>
</dbReference>
<evidence type="ECO:0000313" key="4">
    <source>
        <dbReference type="EMBL" id="MBR9727157.1"/>
    </source>
</evidence>
<keyword evidence="1 2" id="KW-0378">Hydrolase</keyword>
<evidence type="ECO:0000313" key="5">
    <source>
        <dbReference type="Proteomes" id="UP000811844"/>
    </source>
</evidence>
<comment type="catalytic activity">
    <reaction evidence="2">
        <text>N(4)-acetyl-2'-deoxycytidine + H2O = 2'-deoxycytidine + acetate + H(+)</text>
        <dbReference type="Rhea" id="RHEA:62936"/>
        <dbReference type="ChEBI" id="CHEBI:15377"/>
        <dbReference type="ChEBI" id="CHEBI:15378"/>
        <dbReference type="ChEBI" id="CHEBI:15698"/>
        <dbReference type="ChEBI" id="CHEBI:30089"/>
        <dbReference type="ChEBI" id="CHEBI:146133"/>
        <dbReference type="EC" id="3.5.1.135"/>
    </reaction>
</comment>
<dbReference type="CDD" id="cd06552">
    <property type="entry name" value="ASCH_yqfb_like"/>
    <property type="match status" value="1"/>
</dbReference>
<feature type="active site" description="Proton donor" evidence="2">
    <location>
        <position position="75"/>
    </location>
</feature>
<dbReference type="SMART" id="SM01022">
    <property type="entry name" value="ASCH"/>
    <property type="match status" value="1"/>
</dbReference>
<comment type="similarity">
    <text evidence="2">Belongs to the N(4)-acetylcytidine amidohydrolase family.</text>
</comment>
<dbReference type="Gene3D" id="2.30.130.30">
    <property type="entry name" value="Hypothetical protein"/>
    <property type="match status" value="1"/>
</dbReference>
<evidence type="ECO:0000259" key="3">
    <source>
        <dbReference type="SMART" id="SM01022"/>
    </source>
</evidence>
<dbReference type="RefSeq" id="WP_153663295.1">
    <property type="nucleotide sequence ID" value="NZ_JAAIKR010000002.1"/>
</dbReference>
<protein>
    <recommendedName>
        <fullName evidence="2">N(4)-acetylcytidine amidohydrolase</fullName>
        <shortName evidence="2">ac4C amidohydrolase</shortName>
        <ecNumber evidence="2">3.5.1.135</ecNumber>
    </recommendedName>
</protein>
<comment type="catalytic activity">
    <reaction evidence="2">
        <text>N(4)-acetylcytosine + H2O = cytosine + acetate + H(+)</text>
        <dbReference type="Rhea" id="RHEA:62940"/>
        <dbReference type="ChEBI" id="CHEBI:15377"/>
        <dbReference type="ChEBI" id="CHEBI:15378"/>
        <dbReference type="ChEBI" id="CHEBI:16040"/>
        <dbReference type="ChEBI" id="CHEBI:30089"/>
        <dbReference type="ChEBI" id="CHEBI:146134"/>
        <dbReference type="EC" id="3.5.1.135"/>
    </reaction>
</comment>
<dbReference type="HAMAP" id="MF_00684">
    <property type="entry name" value="ac4C_amidohydr"/>
    <property type="match status" value="1"/>
</dbReference>
<organism evidence="4 5">
    <name type="scientific">Shewanella intestini</name>
    <dbReference type="NCBI Taxonomy" id="2017544"/>
    <lineage>
        <taxon>Bacteria</taxon>
        <taxon>Pseudomonadati</taxon>
        <taxon>Pseudomonadota</taxon>
        <taxon>Gammaproteobacteria</taxon>
        <taxon>Alteromonadales</taxon>
        <taxon>Shewanellaceae</taxon>
        <taxon>Shewanella</taxon>
    </lineage>
</organism>
<dbReference type="EC" id="3.5.1.135" evidence="2"/>
<evidence type="ECO:0000256" key="1">
    <source>
        <dbReference type="ARBA" id="ARBA00022801"/>
    </source>
</evidence>
<dbReference type="EMBL" id="JAAIKR010000002">
    <property type="protein sequence ID" value="MBR9727157.1"/>
    <property type="molecule type" value="Genomic_DNA"/>
</dbReference>
<dbReference type="PANTHER" id="PTHR38088:SF2">
    <property type="entry name" value="UCP029143 FAMILY PROTEIN"/>
    <property type="match status" value="1"/>
</dbReference>
<dbReference type="Pfam" id="PF04266">
    <property type="entry name" value="ASCH"/>
    <property type="match status" value="1"/>
</dbReference>